<dbReference type="RefSeq" id="XP_007322697.1">
    <property type="nucleotide sequence ID" value="XM_007322635.1"/>
</dbReference>
<evidence type="ECO:0000256" key="8">
    <source>
        <dbReference type="SAM" id="SignalP"/>
    </source>
</evidence>
<dbReference type="SUPFAM" id="SSF48264">
    <property type="entry name" value="Cytochrome P450"/>
    <property type="match status" value="1"/>
</dbReference>
<dbReference type="Proteomes" id="UP000008064">
    <property type="component" value="Unassembled WGS sequence"/>
</dbReference>
<dbReference type="InterPro" id="IPR002403">
    <property type="entry name" value="Cyt_P450_E_grp-IV"/>
</dbReference>
<evidence type="ECO:0000256" key="5">
    <source>
        <dbReference type="ARBA" id="ARBA00023004"/>
    </source>
</evidence>
<dbReference type="GeneID" id="18815650"/>
<dbReference type="Gene3D" id="1.10.630.10">
    <property type="entry name" value="Cytochrome P450"/>
    <property type="match status" value="1"/>
</dbReference>
<dbReference type="GO" id="GO:0016705">
    <property type="term" value="F:oxidoreductase activity, acting on paired donors, with incorporation or reduction of molecular oxygen"/>
    <property type="evidence" value="ECO:0007669"/>
    <property type="project" value="InterPro"/>
</dbReference>
<keyword evidence="3 6" id="KW-0479">Metal-binding</keyword>
<comment type="cofactor">
    <cofactor evidence="1 6">
        <name>heme</name>
        <dbReference type="ChEBI" id="CHEBI:30413"/>
    </cofactor>
</comment>
<dbReference type="InterPro" id="IPR017972">
    <property type="entry name" value="Cyt_P450_CS"/>
</dbReference>
<keyword evidence="7" id="KW-0503">Monooxygenase</keyword>
<evidence type="ECO:0000256" key="1">
    <source>
        <dbReference type="ARBA" id="ARBA00001971"/>
    </source>
</evidence>
<evidence type="ECO:0000256" key="3">
    <source>
        <dbReference type="ARBA" id="ARBA00022723"/>
    </source>
</evidence>
<organism>
    <name type="scientific">Serpula lacrymans var. lacrymans (strain S7.9)</name>
    <name type="common">Dry rot fungus</name>
    <dbReference type="NCBI Taxonomy" id="578457"/>
    <lineage>
        <taxon>Eukaryota</taxon>
        <taxon>Fungi</taxon>
        <taxon>Dikarya</taxon>
        <taxon>Basidiomycota</taxon>
        <taxon>Agaricomycotina</taxon>
        <taxon>Agaricomycetes</taxon>
        <taxon>Agaricomycetidae</taxon>
        <taxon>Boletales</taxon>
        <taxon>Coniophorineae</taxon>
        <taxon>Serpulaceae</taxon>
        <taxon>Serpula</taxon>
    </lineage>
</organism>
<dbReference type="GO" id="GO:0020037">
    <property type="term" value="F:heme binding"/>
    <property type="evidence" value="ECO:0007669"/>
    <property type="project" value="InterPro"/>
</dbReference>
<dbReference type="EMBL" id="GL945440">
    <property type="protein sequence ID" value="EGO20731.1"/>
    <property type="molecule type" value="Genomic_DNA"/>
</dbReference>
<dbReference type="InterPro" id="IPR001128">
    <property type="entry name" value="Cyt_P450"/>
</dbReference>
<gene>
    <name evidence="9" type="ORF">SERLADRAFT_442067</name>
</gene>
<dbReference type="PANTHER" id="PTHR46206">
    <property type="entry name" value="CYTOCHROME P450"/>
    <property type="match status" value="1"/>
</dbReference>
<dbReference type="Pfam" id="PF00067">
    <property type="entry name" value="p450"/>
    <property type="match status" value="1"/>
</dbReference>
<name>F8P8H5_SERL9</name>
<dbReference type="AlphaFoldDB" id="F8P8H5"/>
<protein>
    <recommendedName>
        <fullName evidence="10">Cytochrome P450</fullName>
    </recommendedName>
</protein>
<evidence type="ECO:0000256" key="6">
    <source>
        <dbReference type="PIRSR" id="PIRSR602403-1"/>
    </source>
</evidence>
<comment type="similarity">
    <text evidence="2 7">Belongs to the cytochrome P450 family.</text>
</comment>
<sequence>MGPSGFFLSYLGAWKFLFHATDVLQDGYANYKGIPFKIADIHNWIVIISGRQLIEELRRAPDDALSGNEALNDIVKVEYTLGSGIRHNPYHLPIVRTQLTRNLATQFLDIQDEIATAFDDVLPIKNKDWVKLPAFNAIMDVISRASSRVFVGLPLCRDHDWRSWNIQFALDIAYTALTLKIFPKFMTPYVIFPLTDTISPMFRRRLIAKCFTCIPADIARGMNHLGPIIKERQRYLDEFGSEWADKPNDLLSWLMDEAQGEERSIRSLTLRVYAISFAAIHTSSTIFTHALFQLAANPQYVQPLREEVMTIVEKEGWSKAAMAKMHKVDSFIKEVLRFVGTGSLAMHRKALKDFTFSDGTFIPAGTLLAVPSIATHHDGETYENPGVFDPFRFAHLQTEKGQEIKRRMVSVSADCIAFGYGRHACPGRFFAATVLKTMMAHIVVTYDVKMEKEGVVPDNQTFSFSTFPHPEAEVMFRRRSVS</sequence>
<dbReference type="InterPro" id="IPR036396">
    <property type="entry name" value="Cyt_P450_sf"/>
</dbReference>
<dbReference type="HOGENOM" id="CLU_022195_0_2_1"/>
<accession>F8P8H5</accession>
<evidence type="ECO:0000256" key="7">
    <source>
        <dbReference type="RuleBase" id="RU000461"/>
    </source>
</evidence>
<reference evidence="9" key="1">
    <citation type="submission" date="2011-04" db="EMBL/GenBank/DDBJ databases">
        <title>Evolution of plant cell wall degrading machinery underlies the functional diversity of forest fungi.</title>
        <authorList>
            <consortium name="US DOE Joint Genome Institute (JGI-PGF)"/>
            <person name="Eastwood D.C."/>
            <person name="Floudas D."/>
            <person name="Binder M."/>
            <person name="Majcherczyk A."/>
            <person name="Schneider P."/>
            <person name="Aerts A."/>
            <person name="Asiegbu F.O."/>
            <person name="Baker S.E."/>
            <person name="Barry K."/>
            <person name="Bendiksby M."/>
            <person name="Blumentritt M."/>
            <person name="Coutinho P.M."/>
            <person name="Cullen D."/>
            <person name="Cullen D."/>
            <person name="Gathman A."/>
            <person name="Goodell B."/>
            <person name="Henrissat B."/>
            <person name="Ihrmark K."/>
            <person name="Kauserud H."/>
            <person name="Kohler A."/>
            <person name="LaButti K."/>
            <person name="Lapidus A."/>
            <person name="Lavin J.L."/>
            <person name="Lee Y.-H."/>
            <person name="Lindquist E."/>
            <person name="Lilly W."/>
            <person name="Lucas S."/>
            <person name="Morin E."/>
            <person name="Murat C."/>
            <person name="Oguiza J.A."/>
            <person name="Park J."/>
            <person name="Pisabarro A.G."/>
            <person name="Riley R."/>
            <person name="Rosling A."/>
            <person name="Salamov A."/>
            <person name="Schmidt O."/>
            <person name="Schmutz J."/>
            <person name="Skrede I."/>
            <person name="Stenlid J."/>
            <person name="Wiebenga A."/>
            <person name="Xie X."/>
            <person name="Kues U."/>
            <person name="Hibbett D.S."/>
            <person name="Hoffmeister D."/>
            <person name="Hogberg N."/>
            <person name="Martin F."/>
            <person name="Grigoriev I.V."/>
            <person name="Watkinson S.C."/>
        </authorList>
    </citation>
    <scope>NUCLEOTIDE SEQUENCE</scope>
    <source>
        <strain evidence="9">S7.9</strain>
    </source>
</reference>
<evidence type="ECO:0000256" key="4">
    <source>
        <dbReference type="ARBA" id="ARBA00023002"/>
    </source>
</evidence>
<evidence type="ECO:0008006" key="10">
    <source>
        <dbReference type="Google" id="ProtNLM"/>
    </source>
</evidence>
<keyword evidence="8" id="KW-0732">Signal</keyword>
<feature type="signal peptide" evidence="8">
    <location>
        <begin position="1"/>
        <end position="20"/>
    </location>
</feature>
<dbReference type="CDD" id="cd11041">
    <property type="entry name" value="CYP503A1-like"/>
    <property type="match status" value="1"/>
</dbReference>
<keyword evidence="4 7" id="KW-0560">Oxidoreductase</keyword>
<proteinExistence type="inferred from homology"/>
<dbReference type="OrthoDB" id="1844152at2759"/>
<dbReference type="PROSITE" id="PS00086">
    <property type="entry name" value="CYTOCHROME_P450"/>
    <property type="match status" value="1"/>
</dbReference>
<feature type="chain" id="PRO_5003376637" description="Cytochrome P450" evidence="8">
    <location>
        <begin position="21"/>
        <end position="482"/>
    </location>
</feature>
<keyword evidence="5 6" id="KW-0408">Iron</keyword>
<dbReference type="GO" id="GO:0005506">
    <property type="term" value="F:iron ion binding"/>
    <property type="evidence" value="ECO:0007669"/>
    <property type="project" value="InterPro"/>
</dbReference>
<dbReference type="PRINTS" id="PR00465">
    <property type="entry name" value="EP450IV"/>
</dbReference>
<feature type="binding site" description="axial binding residue" evidence="6">
    <location>
        <position position="425"/>
    </location>
    <ligand>
        <name>heme</name>
        <dbReference type="ChEBI" id="CHEBI:30413"/>
    </ligand>
    <ligandPart>
        <name>Fe</name>
        <dbReference type="ChEBI" id="CHEBI:18248"/>
    </ligandPart>
</feature>
<evidence type="ECO:0000313" key="9">
    <source>
        <dbReference type="EMBL" id="EGO20731.1"/>
    </source>
</evidence>
<evidence type="ECO:0000256" key="2">
    <source>
        <dbReference type="ARBA" id="ARBA00010617"/>
    </source>
</evidence>
<keyword evidence="6 7" id="KW-0349">Heme</keyword>
<dbReference type="GO" id="GO:0004497">
    <property type="term" value="F:monooxygenase activity"/>
    <property type="evidence" value="ECO:0007669"/>
    <property type="project" value="UniProtKB-KW"/>
</dbReference>
<dbReference type="KEGG" id="sla:SERLADRAFT_442067"/>